<accession>A0A445JWH9</accession>
<feature type="compositionally biased region" description="Basic and acidic residues" evidence="1">
    <location>
        <begin position="38"/>
        <end position="68"/>
    </location>
</feature>
<organism evidence="2 3">
    <name type="scientific">Glycine soja</name>
    <name type="common">Wild soybean</name>
    <dbReference type="NCBI Taxonomy" id="3848"/>
    <lineage>
        <taxon>Eukaryota</taxon>
        <taxon>Viridiplantae</taxon>
        <taxon>Streptophyta</taxon>
        <taxon>Embryophyta</taxon>
        <taxon>Tracheophyta</taxon>
        <taxon>Spermatophyta</taxon>
        <taxon>Magnoliopsida</taxon>
        <taxon>eudicotyledons</taxon>
        <taxon>Gunneridae</taxon>
        <taxon>Pentapetalae</taxon>
        <taxon>rosids</taxon>
        <taxon>fabids</taxon>
        <taxon>Fabales</taxon>
        <taxon>Fabaceae</taxon>
        <taxon>Papilionoideae</taxon>
        <taxon>50 kb inversion clade</taxon>
        <taxon>NPAAA clade</taxon>
        <taxon>indigoferoid/millettioid clade</taxon>
        <taxon>Phaseoleae</taxon>
        <taxon>Glycine</taxon>
        <taxon>Glycine subgen. Soja</taxon>
    </lineage>
</organism>
<evidence type="ECO:0000313" key="2">
    <source>
        <dbReference type="EMBL" id="RZC02846.1"/>
    </source>
</evidence>
<dbReference type="AlphaFoldDB" id="A0A445JWH9"/>
<reference evidence="2 3" key="1">
    <citation type="submission" date="2018-09" db="EMBL/GenBank/DDBJ databases">
        <title>A high-quality reference genome of wild soybean provides a powerful tool to mine soybean genomes.</title>
        <authorList>
            <person name="Xie M."/>
            <person name="Chung C.Y.L."/>
            <person name="Li M.-W."/>
            <person name="Wong F.-L."/>
            <person name="Chan T.-F."/>
            <person name="Lam H.-M."/>
        </authorList>
    </citation>
    <scope>NUCLEOTIDE SEQUENCE [LARGE SCALE GENOMIC DNA]</scope>
    <source>
        <strain evidence="3">cv. W05</strain>
        <tissue evidence="2">Hypocotyl of etiolated seedlings</tissue>
    </source>
</reference>
<dbReference type="EMBL" id="QZWG01000007">
    <property type="protein sequence ID" value="RZC02846.1"/>
    <property type="molecule type" value="Genomic_DNA"/>
</dbReference>
<keyword evidence="3" id="KW-1185">Reference proteome</keyword>
<evidence type="ECO:0000256" key="1">
    <source>
        <dbReference type="SAM" id="MobiDB-lite"/>
    </source>
</evidence>
<name>A0A445JWH9_GLYSO</name>
<gene>
    <name evidence="2" type="ORF">D0Y65_017790</name>
</gene>
<protein>
    <submittedName>
        <fullName evidence="2">Uncharacterized protein</fullName>
    </submittedName>
</protein>
<proteinExistence type="predicted"/>
<comment type="caution">
    <text evidence="2">The sequence shown here is derived from an EMBL/GenBank/DDBJ whole genome shotgun (WGS) entry which is preliminary data.</text>
</comment>
<dbReference type="Proteomes" id="UP000289340">
    <property type="component" value="Chromosome 7"/>
</dbReference>
<feature type="region of interest" description="Disordered" evidence="1">
    <location>
        <begin position="28"/>
        <end position="97"/>
    </location>
</feature>
<evidence type="ECO:0000313" key="3">
    <source>
        <dbReference type="Proteomes" id="UP000289340"/>
    </source>
</evidence>
<sequence>MGCFCFRARKEGDDNKYKPNDIMTAGAAAAAAAAPTKTCDETHGTTTDHNHGTHDTTAHHHGSHDTTGHHLHHHTVGHDGGAHFSDGGAHFSDGGGF</sequence>